<feature type="domain" description="C2H2-type" evidence="2">
    <location>
        <begin position="407"/>
        <end position="428"/>
    </location>
</feature>
<evidence type="ECO:0000256" key="1">
    <source>
        <dbReference type="SAM" id="MobiDB-lite"/>
    </source>
</evidence>
<reference evidence="3 4" key="1">
    <citation type="journal article" date="2018" name="Nat. Ecol. Evol.">
        <title>Pezizomycetes genomes reveal the molecular basis of ectomycorrhizal truffle lifestyle.</title>
        <authorList>
            <person name="Murat C."/>
            <person name="Payen T."/>
            <person name="Noel B."/>
            <person name="Kuo A."/>
            <person name="Morin E."/>
            <person name="Chen J."/>
            <person name="Kohler A."/>
            <person name="Krizsan K."/>
            <person name="Balestrini R."/>
            <person name="Da Silva C."/>
            <person name="Montanini B."/>
            <person name="Hainaut M."/>
            <person name="Levati E."/>
            <person name="Barry K.W."/>
            <person name="Belfiori B."/>
            <person name="Cichocki N."/>
            <person name="Clum A."/>
            <person name="Dockter R.B."/>
            <person name="Fauchery L."/>
            <person name="Guy J."/>
            <person name="Iotti M."/>
            <person name="Le Tacon F."/>
            <person name="Lindquist E.A."/>
            <person name="Lipzen A."/>
            <person name="Malagnac F."/>
            <person name="Mello A."/>
            <person name="Molinier V."/>
            <person name="Miyauchi S."/>
            <person name="Poulain J."/>
            <person name="Riccioni C."/>
            <person name="Rubini A."/>
            <person name="Sitrit Y."/>
            <person name="Splivallo R."/>
            <person name="Traeger S."/>
            <person name="Wang M."/>
            <person name="Zifcakova L."/>
            <person name="Wipf D."/>
            <person name="Zambonelli A."/>
            <person name="Paolocci F."/>
            <person name="Nowrousian M."/>
            <person name="Ottonello S."/>
            <person name="Baldrian P."/>
            <person name="Spatafora J.W."/>
            <person name="Henrissat B."/>
            <person name="Nagy L.G."/>
            <person name="Aury J.M."/>
            <person name="Wincker P."/>
            <person name="Grigoriev I.V."/>
            <person name="Bonfante P."/>
            <person name="Martin F.M."/>
        </authorList>
    </citation>
    <scope>NUCLEOTIDE SEQUENCE [LARGE SCALE GENOMIC DNA]</scope>
    <source>
        <strain evidence="3 4">RN42</strain>
    </source>
</reference>
<keyword evidence="4" id="KW-1185">Reference proteome</keyword>
<evidence type="ECO:0000313" key="3">
    <source>
        <dbReference type="EMBL" id="RPA74964.1"/>
    </source>
</evidence>
<dbReference type="PROSITE" id="PS00028">
    <property type="entry name" value="ZINC_FINGER_C2H2_1"/>
    <property type="match status" value="1"/>
</dbReference>
<sequence>MDNSNKPVHPTVEGPSEPKPPPNVVQVPPIGYSGHQQFNQAARPAIESANTPTFHIADTSMPNDSSTHSTSAPASATSGQLTQRSSYIPGPKRKERSSPVPGMNDGGKKRPRPGPGPQESLEKQHHEMMEWLEASWKKRDPYLKQRISPLTAFGPHLPRDVLVGLSTLQLLLVQQLFIGFHQRLFYWVKESSPLLDRIIETWLHRPFTAPSVKTTMDRLLLSIIKEKVLPITPEGIFVELDICAHVIWHSDMASRKQAPQMAEHWKSQFEVVKSTCWNKVATGQMVREVEQLQLLYPTTADEMVYRKHVYQLIAEREVLLSPFGSSNPEETARRLVDFFFGGGKFIYPPSVYQQGPQLIAFFPYPSRPVTLTLTFAFGNGQLNASAFLQGIPAPQDRDIPNGKEFKCPRCTKSYGASKSRLDHLKKFHKLGTLDQAIMNECKELDYLYYADRVSKEQGAPRRIIRMQFVETDEGFRQVHLPRDVQHLPSLIIEAFNCWKYAVSARQKTGNEGPETEEGRRLWVGEGVCFGVSLLLESSLLFSGIDFFWNGNHIGRVMAVSIGADLLSLLRTLADGV</sequence>
<dbReference type="InterPro" id="IPR013087">
    <property type="entry name" value="Znf_C2H2_type"/>
</dbReference>
<proteinExistence type="predicted"/>
<organism evidence="3 4">
    <name type="scientific">Ascobolus immersus RN42</name>
    <dbReference type="NCBI Taxonomy" id="1160509"/>
    <lineage>
        <taxon>Eukaryota</taxon>
        <taxon>Fungi</taxon>
        <taxon>Dikarya</taxon>
        <taxon>Ascomycota</taxon>
        <taxon>Pezizomycotina</taxon>
        <taxon>Pezizomycetes</taxon>
        <taxon>Pezizales</taxon>
        <taxon>Ascobolaceae</taxon>
        <taxon>Ascobolus</taxon>
    </lineage>
</organism>
<evidence type="ECO:0000259" key="2">
    <source>
        <dbReference type="PROSITE" id="PS00028"/>
    </source>
</evidence>
<dbReference type="EMBL" id="ML119775">
    <property type="protein sequence ID" value="RPA74964.1"/>
    <property type="molecule type" value="Genomic_DNA"/>
</dbReference>
<feature type="compositionally biased region" description="Low complexity" evidence="1">
    <location>
        <begin position="65"/>
        <end position="78"/>
    </location>
</feature>
<gene>
    <name evidence="3" type="ORF">BJ508DRAFT_365928</name>
</gene>
<dbReference type="AlphaFoldDB" id="A0A3N4HZ67"/>
<evidence type="ECO:0000313" key="4">
    <source>
        <dbReference type="Proteomes" id="UP000275078"/>
    </source>
</evidence>
<accession>A0A3N4HZ67</accession>
<feature type="region of interest" description="Disordered" evidence="1">
    <location>
        <begin position="1"/>
        <end position="122"/>
    </location>
</feature>
<dbReference type="Proteomes" id="UP000275078">
    <property type="component" value="Unassembled WGS sequence"/>
</dbReference>
<protein>
    <recommendedName>
        <fullName evidence="2">C2H2-type domain-containing protein</fullName>
    </recommendedName>
</protein>
<name>A0A3N4HZ67_ASCIM</name>